<evidence type="ECO:0000256" key="1">
    <source>
        <dbReference type="SAM" id="SignalP"/>
    </source>
</evidence>
<comment type="caution">
    <text evidence="2">The sequence shown here is derived from an EMBL/GenBank/DDBJ whole genome shotgun (WGS) entry which is preliminary data.</text>
</comment>
<dbReference type="Proteomes" id="UP000196531">
    <property type="component" value="Unassembled WGS sequence"/>
</dbReference>
<dbReference type="AlphaFoldDB" id="A0A1Y5F700"/>
<protein>
    <recommendedName>
        <fullName evidence="4">Amine oxidase domain-containing protein</fullName>
    </recommendedName>
</protein>
<dbReference type="EMBL" id="MAAO01000006">
    <property type="protein sequence ID" value="OUR96678.1"/>
    <property type="molecule type" value="Genomic_DNA"/>
</dbReference>
<organism evidence="2 3">
    <name type="scientific">Halobacteriovorax marinus</name>
    <dbReference type="NCBI Taxonomy" id="97084"/>
    <lineage>
        <taxon>Bacteria</taxon>
        <taxon>Pseudomonadati</taxon>
        <taxon>Bdellovibrionota</taxon>
        <taxon>Bacteriovoracia</taxon>
        <taxon>Bacteriovoracales</taxon>
        <taxon>Halobacteriovoraceae</taxon>
        <taxon>Halobacteriovorax</taxon>
    </lineage>
</organism>
<reference evidence="3" key="1">
    <citation type="journal article" date="2017" name="Proc. Natl. Acad. Sci. U.S.A.">
        <title>Simulation of Deepwater Horizon oil plume reveals substrate specialization within a complex community of hydrocarbon-degraders.</title>
        <authorList>
            <person name="Hu P."/>
            <person name="Dubinsky E.A."/>
            <person name="Probst A.J."/>
            <person name="Wang J."/>
            <person name="Sieber C.M.K."/>
            <person name="Tom L.M."/>
            <person name="Gardinali P."/>
            <person name="Banfield J.F."/>
            <person name="Atlas R.M."/>
            <person name="Andersen G.L."/>
        </authorList>
    </citation>
    <scope>NUCLEOTIDE SEQUENCE [LARGE SCALE GENOMIC DNA]</scope>
</reference>
<keyword evidence="1" id="KW-0732">Signal</keyword>
<accession>A0A1Y5F700</accession>
<evidence type="ECO:0008006" key="4">
    <source>
        <dbReference type="Google" id="ProtNLM"/>
    </source>
</evidence>
<name>A0A1Y5F700_9BACT</name>
<proteinExistence type="predicted"/>
<feature type="chain" id="PRO_5012531522" description="Amine oxidase domain-containing protein" evidence="1">
    <location>
        <begin position="20"/>
        <end position="195"/>
    </location>
</feature>
<gene>
    <name evidence="2" type="ORF">A9Q84_10065</name>
</gene>
<feature type="signal peptide" evidence="1">
    <location>
        <begin position="1"/>
        <end position="19"/>
    </location>
</feature>
<evidence type="ECO:0000313" key="2">
    <source>
        <dbReference type="EMBL" id="OUR96678.1"/>
    </source>
</evidence>
<evidence type="ECO:0000313" key="3">
    <source>
        <dbReference type="Proteomes" id="UP000196531"/>
    </source>
</evidence>
<sequence length="195" mass="22203">MKKFILLILLFINSTFAFTDSADIPEVFQREYISTNVLKHDYVQTYGVYTCVAVVIYGENAQAVMAHFDSGTDIRKGIKEILREFNHSFRVELYGGQAPFNLEKKIVSELKVHGVEVSKVARNETSDSSKNITLDLNTGDVFDYDEIISSTPYNKRSAKMDRIKFSRRLSRHEDSVGGGDFLQVSDSEEFSIFPF</sequence>